<evidence type="ECO:0000256" key="1">
    <source>
        <dbReference type="SAM" id="Phobius"/>
    </source>
</evidence>
<sequence length="230" mass="25986">MSFSLDHPLEKEKQDYVYCLNSSLSLHSTDYAFLLEDDAYPLDDFFPVLLDTLNHFSSSLDHTHDASPAYVKFFHPERLSTFADVVSIIELISWVLLSGTVLHVTYCCFRPLPLSTHSSWLLCLFYALLFALAINRPGLMELRRLTPSLYALLPAPSCCTPAMLFPKSSANAIVSFLQSKTCENNLGKDSILDEFLEFSNLNAYVVQPNVVMHIGMYSALRQNIVDPFLM</sequence>
<reference evidence="2 4" key="2">
    <citation type="journal article" date="2013" name="Nature">
        <title>Insights into bilaterian evolution from three spiralian genomes.</title>
        <authorList>
            <person name="Simakov O."/>
            <person name="Marletaz F."/>
            <person name="Cho S.J."/>
            <person name="Edsinger-Gonzales E."/>
            <person name="Havlak P."/>
            <person name="Hellsten U."/>
            <person name="Kuo D.H."/>
            <person name="Larsson T."/>
            <person name="Lv J."/>
            <person name="Arendt D."/>
            <person name="Savage R."/>
            <person name="Osoegawa K."/>
            <person name="de Jong P."/>
            <person name="Grimwood J."/>
            <person name="Chapman J.A."/>
            <person name="Shapiro H."/>
            <person name="Aerts A."/>
            <person name="Otillar R.P."/>
            <person name="Terry A.Y."/>
            <person name="Boore J.L."/>
            <person name="Grigoriev I.V."/>
            <person name="Lindberg D.R."/>
            <person name="Seaver E.C."/>
            <person name="Weisblat D.A."/>
            <person name="Putnam N.H."/>
            <person name="Rokhsar D.S."/>
        </authorList>
    </citation>
    <scope>NUCLEOTIDE SEQUENCE</scope>
    <source>
        <strain evidence="2 4">I ESC-2004</strain>
    </source>
</reference>
<dbReference type="GO" id="GO:0006506">
    <property type="term" value="P:GPI anchor biosynthetic process"/>
    <property type="evidence" value="ECO:0007669"/>
    <property type="project" value="InterPro"/>
</dbReference>
<evidence type="ECO:0000313" key="4">
    <source>
        <dbReference type="Proteomes" id="UP000014760"/>
    </source>
</evidence>
<dbReference type="Proteomes" id="UP000014760">
    <property type="component" value="Unassembled WGS sequence"/>
</dbReference>
<accession>R7UPW7</accession>
<feature type="transmembrane region" description="Helical" evidence="1">
    <location>
        <begin position="82"/>
        <end position="106"/>
    </location>
</feature>
<protein>
    <submittedName>
        <fullName evidence="2 3">Uncharacterized protein</fullName>
    </submittedName>
</protein>
<dbReference type="HOGENOM" id="CLU_1126892_0_0_1"/>
<reference evidence="3" key="3">
    <citation type="submission" date="2015-06" db="UniProtKB">
        <authorList>
            <consortium name="EnsemblMetazoa"/>
        </authorList>
    </citation>
    <scope>IDENTIFICATION</scope>
</reference>
<gene>
    <name evidence="2" type="ORF">CAPTEDRAFT_119972</name>
</gene>
<dbReference type="InterPro" id="IPR029675">
    <property type="entry name" value="PGAP4"/>
</dbReference>
<dbReference type="EMBL" id="AMQN01007834">
    <property type="status" value="NOT_ANNOTATED_CDS"/>
    <property type="molecule type" value="Genomic_DNA"/>
</dbReference>
<keyword evidence="1" id="KW-0812">Transmembrane</keyword>
<dbReference type="OMA" id="YVTHIGA"/>
<dbReference type="PANTHER" id="PTHR31410">
    <property type="entry name" value="TRANSMEMBRANE PROTEIN 246"/>
    <property type="match status" value="1"/>
</dbReference>
<organism evidence="2">
    <name type="scientific">Capitella teleta</name>
    <name type="common">Polychaete worm</name>
    <dbReference type="NCBI Taxonomy" id="283909"/>
    <lineage>
        <taxon>Eukaryota</taxon>
        <taxon>Metazoa</taxon>
        <taxon>Spiralia</taxon>
        <taxon>Lophotrochozoa</taxon>
        <taxon>Annelida</taxon>
        <taxon>Polychaeta</taxon>
        <taxon>Sedentaria</taxon>
        <taxon>Scolecida</taxon>
        <taxon>Capitellidae</taxon>
        <taxon>Capitella</taxon>
    </lineage>
</organism>
<dbReference type="AlphaFoldDB" id="R7UPW7"/>
<evidence type="ECO:0000313" key="2">
    <source>
        <dbReference type="EMBL" id="ELU05471.1"/>
    </source>
</evidence>
<evidence type="ECO:0000313" key="3">
    <source>
        <dbReference type="EnsemblMetazoa" id="CapteP119972"/>
    </source>
</evidence>
<dbReference type="PANTHER" id="PTHR31410:SF1">
    <property type="entry name" value="POST-GPI ATTACHMENT TO PROTEINS FACTOR 4"/>
    <property type="match status" value="1"/>
</dbReference>
<proteinExistence type="predicted"/>
<keyword evidence="4" id="KW-1185">Reference proteome</keyword>
<dbReference type="EnsemblMetazoa" id="CapteT119972">
    <property type="protein sequence ID" value="CapteP119972"/>
    <property type="gene ID" value="CapteG119972"/>
</dbReference>
<dbReference type="GO" id="GO:0016757">
    <property type="term" value="F:glycosyltransferase activity"/>
    <property type="evidence" value="ECO:0007669"/>
    <property type="project" value="InterPro"/>
</dbReference>
<dbReference type="EMBL" id="KB301483">
    <property type="protein sequence ID" value="ELU05471.1"/>
    <property type="molecule type" value="Genomic_DNA"/>
</dbReference>
<keyword evidence="1" id="KW-1133">Transmembrane helix</keyword>
<name>R7UPW7_CAPTE</name>
<feature type="transmembrane region" description="Helical" evidence="1">
    <location>
        <begin position="118"/>
        <end position="135"/>
    </location>
</feature>
<reference evidence="4" key="1">
    <citation type="submission" date="2012-12" db="EMBL/GenBank/DDBJ databases">
        <authorList>
            <person name="Hellsten U."/>
            <person name="Grimwood J."/>
            <person name="Chapman J.A."/>
            <person name="Shapiro H."/>
            <person name="Aerts A."/>
            <person name="Otillar R.P."/>
            <person name="Terry A.Y."/>
            <person name="Boore J.L."/>
            <person name="Simakov O."/>
            <person name="Marletaz F."/>
            <person name="Cho S.-J."/>
            <person name="Edsinger-Gonzales E."/>
            <person name="Havlak P."/>
            <person name="Kuo D.-H."/>
            <person name="Larsson T."/>
            <person name="Lv J."/>
            <person name="Arendt D."/>
            <person name="Savage R."/>
            <person name="Osoegawa K."/>
            <person name="de Jong P."/>
            <person name="Lindberg D.R."/>
            <person name="Seaver E.C."/>
            <person name="Weisblat D.A."/>
            <person name="Putnam N.H."/>
            <person name="Grigoriev I.V."/>
            <person name="Rokhsar D.S."/>
        </authorList>
    </citation>
    <scope>NUCLEOTIDE SEQUENCE</scope>
    <source>
        <strain evidence="4">I ESC-2004</strain>
    </source>
</reference>
<keyword evidence="1" id="KW-0472">Membrane</keyword>
<dbReference type="GO" id="GO:0000139">
    <property type="term" value="C:Golgi membrane"/>
    <property type="evidence" value="ECO:0007669"/>
    <property type="project" value="InterPro"/>
</dbReference>
<dbReference type="OrthoDB" id="2016523at2759"/>